<proteinExistence type="predicted"/>
<dbReference type="EMBL" id="JAEUBD010000146">
    <property type="protein sequence ID" value="KAH3676622.1"/>
    <property type="molecule type" value="Genomic_DNA"/>
</dbReference>
<keyword evidence="1" id="KW-1133">Transmembrane helix</keyword>
<protein>
    <submittedName>
        <fullName evidence="2">Uncharacterized protein</fullName>
    </submittedName>
</protein>
<name>A0A9P8PQU3_9ASCO</name>
<gene>
    <name evidence="2" type="ORF">OGATHE_001111</name>
</gene>
<keyword evidence="1" id="KW-0812">Transmembrane</keyword>
<sequence>MAVTPMKFFAGVSVAAVPVVTIAYFARPTFSNAIKSKLDQERVELKKQHEYKTDFYQPNEKQDRLLVNYLKRTDKKAGAYTPDLPHV</sequence>
<dbReference type="Proteomes" id="UP000788993">
    <property type="component" value="Unassembled WGS sequence"/>
</dbReference>
<evidence type="ECO:0000313" key="2">
    <source>
        <dbReference type="EMBL" id="KAH3676622.1"/>
    </source>
</evidence>
<dbReference type="AlphaFoldDB" id="A0A9P8PQU3"/>
<keyword evidence="1" id="KW-0472">Membrane</keyword>
<reference evidence="2" key="2">
    <citation type="submission" date="2021-01" db="EMBL/GenBank/DDBJ databases">
        <authorList>
            <person name="Schikora-Tamarit M.A."/>
        </authorList>
    </citation>
    <scope>NUCLEOTIDE SEQUENCE</scope>
    <source>
        <strain evidence="2">NCAIM Y.01608</strain>
    </source>
</reference>
<dbReference type="OrthoDB" id="3986654at2759"/>
<comment type="caution">
    <text evidence="2">The sequence shown here is derived from an EMBL/GenBank/DDBJ whole genome shotgun (WGS) entry which is preliminary data.</text>
</comment>
<accession>A0A9P8PQU3</accession>
<keyword evidence="3" id="KW-1185">Reference proteome</keyword>
<evidence type="ECO:0000256" key="1">
    <source>
        <dbReference type="SAM" id="Phobius"/>
    </source>
</evidence>
<reference evidence="2" key="1">
    <citation type="journal article" date="2021" name="Open Biol.">
        <title>Shared evolutionary footprints suggest mitochondrial oxidative damage underlies multiple complex I losses in fungi.</title>
        <authorList>
            <person name="Schikora-Tamarit M.A."/>
            <person name="Marcet-Houben M."/>
            <person name="Nosek J."/>
            <person name="Gabaldon T."/>
        </authorList>
    </citation>
    <scope>NUCLEOTIDE SEQUENCE</scope>
    <source>
        <strain evidence="2">NCAIM Y.01608</strain>
    </source>
</reference>
<evidence type="ECO:0000313" key="3">
    <source>
        <dbReference type="Proteomes" id="UP000788993"/>
    </source>
</evidence>
<feature type="transmembrane region" description="Helical" evidence="1">
    <location>
        <begin position="6"/>
        <end position="26"/>
    </location>
</feature>
<organism evidence="2 3">
    <name type="scientific">Ogataea polymorpha</name>
    <dbReference type="NCBI Taxonomy" id="460523"/>
    <lineage>
        <taxon>Eukaryota</taxon>
        <taxon>Fungi</taxon>
        <taxon>Dikarya</taxon>
        <taxon>Ascomycota</taxon>
        <taxon>Saccharomycotina</taxon>
        <taxon>Pichiomycetes</taxon>
        <taxon>Pichiales</taxon>
        <taxon>Pichiaceae</taxon>
        <taxon>Ogataea</taxon>
    </lineage>
</organism>